<comment type="caution">
    <text evidence="2">The sequence shown here is derived from an EMBL/GenBank/DDBJ whole genome shotgun (WGS) entry which is preliminary data.</text>
</comment>
<dbReference type="InterPro" id="IPR002048">
    <property type="entry name" value="EF_hand_dom"/>
</dbReference>
<reference evidence="2" key="1">
    <citation type="submission" date="2016-10" db="EMBL/GenBank/DDBJ databases">
        <title>Sequence of Gallionella enrichment culture.</title>
        <authorList>
            <person name="Poehlein A."/>
            <person name="Muehling M."/>
            <person name="Daniel R."/>
        </authorList>
    </citation>
    <scope>NUCLEOTIDE SEQUENCE</scope>
</reference>
<feature type="domain" description="EF-hand" evidence="1">
    <location>
        <begin position="27"/>
        <end position="62"/>
    </location>
</feature>
<dbReference type="InterPro" id="IPR011992">
    <property type="entry name" value="EF-hand-dom_pair"/>
</dbReference>
<dbReference type="Gene3D" id="1.10.238.10">
    <property type="entry name" value="EF-hand"/>
    <property type="match status" value="3"/>
</dbReference>
<dbReference type="Pfam" id="PF13202">
    <property type="entry name" value="EF-hand_5"/>
    <property type="match status" value="4"/>
</dbReference>
<dbReference type="AlphaFoldDB" id="A0A1J5SPA4"/>
<feature type="domain" description="EF-hand" evidence="1">
    <location>
        <begin position="63"/>
        <end position="86"/>
    </location>
</feature>
<organism evidence="2">
    <name type="scientific">mine drainage metagenome</name>
    <dbReference type="NCBI Taxonomy" id="410659"/>
    <lineage>
        <taxon>unclassified sequences</taxon>
        <taxon>metagenomes</taxon>
        <taxon>ecological metagenomes</taxon>
    </lineage>
</organism>
<dbReference type="GO" id="GO:0005509">
    <property type="term" value="F:calcium ion binding"/>
    <property type="evidence" value="ECO:0007669"/>
    <property type="project" value="InterPro"/>
</dbReference>
<dbReference type="SMART" id="SM00054">
    <property type="entry name" value="EFh"/>
    <property type="match status" value="4"/>
</dbReference>
<dbReference type="PROSITE" id="PS00018">
    <property type="entry name" value="EF_HAND_1"/>
    <property type="match status" value="3"/>
</dbReference>
<dbReference type="EMBL" id="MLJW01000047">
    <property type="protein sequence ID" value="OIR05893.1"/>
    <property type="molecule type" value="Genomic_DNA"/>
</dbReference>
<dbReference type="InterPro" id="IPR018247">
    <property type="entry name" value="EF_Hand_1_Ca_BS"/>
</dbReference>
<feature type="domain" description="EF-hand" evidence="1">
    <location>
        <begin position="121"/>
        <end position="156"/>
    </location>
</feature>
<dbReference type="SUPFAM" id="SSF47473">
    <property type="entry name" value="EF-hand"/>
    <property type="match status" value="1"/>
</dbReference>
<gene>
    <name evidence="2" type="ORF">GALL_120200</name>
</gene>
<dbReference type="PROSITE" id="PS51257">
    <property type="entry name" value="PROKAR_LIPOPROTEIN"/>
    <property type="match status" value="1"/>
</dbReference>
<sequence>MNAFSRLIIMGSLLCTAPLVQACDVGHHGDYGDYMFKEMDKNGDGAISKKEFDAYHNAQFKRFDLNHDGKITQEELDSAHDKMADKCDVHADKGRYEDFDERFDESDINHDGALSKDEAEIGMPMLFAHFDEIDANKDGKITKEEVAAGMKKIHEKMHEQYDEEMKKPDEK</sequence>
<evidence type="ECO:0000259" key="1">
    <source>
        <dbReference type="PROSITE" id="PS50222"/>
    </source>
</evidence>
<protein>
    <submittedName>
        <fullName evidence="2">Transaldolase/EF-hand domain-containing protein</fullName>
    </submittedName>
</protein>
<evidence type="ECO:0000313" key="2">
    <source>
        <dbReference type="EMBL" id="OIR05893.1"/>
    </source>
</evidence>
<name>A0A1J5SPA4_9ZZZZ</name>
<dbReference type="PROSITE" id="PS50222">
    <property type="entry name" value="EF_HAND_2"/>
    <property type="match status" value="3"/>
</dbReference>
<accession>A0A1J5SPA4</accession>
<proteinExistence type="predicted"/>